<sequence length="91" mass="9900">MNGAARRSKSLHISARRSLYAASAELFAALRLLNAGSFEIECKKEAVMDNTVAVNPPSSTFSSADAEHNAEQAASDLPNRIIARDLYREMC</sequence>
<reference evidence="1" key="2">
    <citation type="journal article" date="2022" name="Hortic Res">
        <title>The genome of Dioscorea zingiberensis sheds light on the biosynthesis, origin and evolution of the medicinally important diosgenin saponins.</title>
        <authorList>
            <person name="Li Y."/>
            <person name="Tan C."/>
            <person name="Li Z."/>
            <person name="Guo J."/>
            <person name="Li S."/>
            <person name="Chen X."/>
            <person name="Wang C."/>
            <person name="Dai X."/>
            <person name="Yang H."/>
            <person name="Song W."/>
            <person name="Hou L."/>
            <person name="Xu J."/>
            <person name="Tong Z."/>
            <person name="Xu A."/>
            <person name="Yuan X."/>
            <person name="Wang W."/>
            <person name="Yang Q."/>
            <person name="Chen L."/>
            <person name="Sun Z."/>
            <person name="Wang K."/>
            <person name="Pan B."/>
            <person name="Chen J."/>
            <person name="Bao Y."/>
            <person name="Liu F."/>
            <person name="Qi X."/>
            <person name="Gang D.R."/>
            <person name="Wen J."/>
            <person name="Li J."/>
        </authorList>
    </citation>
    <scope>NUCLEOTIDE SEQUENCE</scope>
    <source>
        <strain evidence="1">Dzin_1.0</strain>
    </source>
</reference>
<evidence type="ECO:0000313" key="2">
    <source>
        <dbReference type="Proteomes" id="UP001085076"/>
    </source>
</evidence>
<dbReference type="AlphaFoldDB" id="A0A9D5C7V2"/>
<reference evidence="1" key="1">
    <citation type="submission" date="2021-03" db="EMBL/GenBank/DDBJ databases">
        <authorList>
            <person name="Li Z."/>
            <person name="Yang C."/>
        </authorList>
    </citation>
    <scope>NUCLEOTIDE SEQUENCE</scope>
    <source>
        <strain evidence="1">Dzin_1.0</strain>
        <tissue evidence="1">Leaf</tissue>
    </source>
</reference>
<organism evidence="1 2">
    <name type="scientific">Dioscorea zingiberensis</name>
    <dbReference type="NCBI Taxonomy" id="325984"/>
    <lineage>
        <taxon>Eukaryota</taxon>
        <taxon>Viridiplantae</taxon>
        <taxon>Streptophyta</taxon>
        <taxon>Embryophyta</taxon>
        <taxon>Tracheophyta</taxon>
        <taxon>Spermatophyta</taxon>
        <taxon>Magnoliopsida</taxon>
        <taxon>Liliopsida</taxon>
        <taxon>Dioscoreales</taxon>
        <taxon>Dioscoreaceae</taxon>
        <taxon>Dioscorea</taxon>
    </lineage>
</organism>
<comment type="caution">
    <text evidence="1">The sequence shown here is derived from an EMBL/GenBank/DDBJ whole genome shotgun (WGS) entry which is preliminary data.</text>
</comment>
<protein>
    <submittedName>
        <fullName evidence="1">Uncharacterized protein</fullName>
    </submittedName>
</protein>
<proteinExistence type="predicted"/>
<name>A0A9D5C7V2_9LILI</name>
<gene>
    <name evidence="1" type="ORF">J5N97_025083</name>
</gene>
<accession>A0A9D5C7V2</accession>
<dbReference type="EMBL" id="JAGGNH010000007">
    <property type="protein sequence ID" value="KAJ0968166.1"/>
    <property type="molecule type" value="Genomic_DNA"/>
</dbReference>
<evidence type="ECO:0000313" key="1">
    <source>
        <dbReference type="EMBL" id="KAJ0968166.1"/>
    </source>
</evidence>
<dbReference type="Proteomes" id="UP001085076">
    <property type="component" value="Miscellaneous, Linkage group lg07"/>
</dbReference>
<keyword evidence="2" id="KW-1185">Reference proteome</keyword>